<dbReference type="VEuPathDB" id="FungiDB:PV10_06366"/>
<proteinExistence type="predicted"/>
<dbReference type="OrthoDB" id="10275299at2759"/>
<dbReference type="AlphaFoldDB" id="A0A438ND94"/>
<evidence type="ECO:0000313" key="2">
    <source>
        <dbReference type="EMBL" id="RVX73658.1"/>
    </source>
</evidence>
<feature type="compositionally biased region" description="Polar residues" evidence="1">
    <location>
        <begin position="36"/>
        <end position="47"/>
    </location>
</feature>
<feature type="compositionally biased region" description="Basic and acidic residues" evidence="1">
    <location>
        <begin position="90"/>
        <end position="105"/>
    </location>
</feature>
<evidence type="ECO:0000313" key="3">
    <source>
        <dbReference type="Proteomes" id="UP000288859"/>
    </source>
</evidence>
<sequence length="197" mass="22848">MSRSRDEELIREGFDDTYEPPNFDSDSDGGVRLDTSPWNESWPSGSRSQRDHQRGMGEESSRGKGKDRAKTPSPQPRAHKSDDPEWIATLHERYSTKAIRERYADPDLWPPRSANNKEHRDAQILRKNASTKEDTRLADEARVHTTMGNLRAVNELRKQGIAVKHFTGDPENPYETTYRHPDRPDRLNRKDVDRWAK</sequence>
<feature type="compositionally biased region" description="Basic and acidic residues" evidence="1">
    <location>
        <begin position="115"/>
        <end position="136"/>
    </location>
</feature>
<gene>
    <name evidence="2" type="ORF">B0A52_02548</name>
</gene>
<feature type="compositionally biased region" description="Basic and acidic residues" evidence="1">
    <location>
        <begin position="177"/>
        <end position="197"/>
    </location>
</feature>
<feature type="compositionally biased region" description="Basic and acidic residues" evidence="1">
    <location>
        <begin position="1"/>
        <end position="14"/>
    </location>
</feature>
<reference evidence="2 3" key="1">
    <citation type="submission" date="2017-03" db="EMBL/GenBank/DDBJ databases">
        <title>Genomes of endolithic fungi from Antarctica.</title>
        <authorList>
            <person name="Coleine C."/>
            <person name="Masonjones S."/>
            <person name="Stajich J.E."/>
        </authorList>
    </citation>
    <scope>NUCLEOTIDE SEQUENCE [LARGE SCALE GENOMIC DNA]</scope>
    <source>
        <strain evidence="2 3">CCFEE 6314</strain>
    </source>
</reference>
<comment type="caution">
    <text evidence="2">The sequence shown here is derived from an EMBL/GenBank/DDBJ whole genome shotgun (WGS) entry which is preliminary data.</text>
</comment>
<protein>
    <submittedName>
        <fullName evidence="2">Uncharacterized protein</fullName>
    </submittedName>
</protein>
<organism evidence="2 3">
    <name type="scientific">Exophiala mesophila</name>
    <name type="common">Black yeast-like fungus</name>
    <dbReference type="NCBI Taxonomy" id="212818"/>
    <lineage>
        <taxon>Eukaryota</taxon>
        <taxon>Fungi</taxon>
        <taxon>Dikarya</taxon>
        <taxon>Ascomycota</taxon>
        <taxon>Pezizomycotina</taxon>
        <taxon>Eurotiomycetes</taxon>
        <taxon>Chaetothyriomycetidae</taxon>
        <taxon>Chaetothyriales</taxon>
        <taxon>Herpotrichiellaceae</taxon>
        <taxon>Exophiala</taxon>
    </lineage>
</organism>
<dbReference type="EMBL" id="NAJM01000007">
    <property type="protein sequence ID" value="RVX73658.1"/>
    <property type="molecule type" value="Genomic_DNA"/>
</dbReference>
<accession>A0A438ND94</accession>
<feature type="region of interest" description="Disordered" evidence="1">
    <location>
        <begin position="164"/>
        <end position="197"/>
    </location>
</feature>
<name>A0A438ND94_EXOME</name>
<dbReference type="Proteomes" id="UP000288859">
    <property type="component" value="Unassembled WGS sequence"/>
</dbReference>
<feature type="compositionally biased region" description="Basic and acidic residues" evidence="1">
    <location>
        <begin position="48"/>
        <end position="70"/>
    </location>
</feature>
<feature type="region of interest" description="Disordered" evidence="1">
    <location>
        <begin position="1"/>
        <end position="136"/>
    </location>
</feature>
<evidence type="ECO:0000256" key="1">
    <source>
        <dbReference type="SAM" id="MobiDB-lite"/>
    </source>
</evidence>